<keyword evidence="3" id="KW-1003">Cell membrane</keyword>
<gene>
    <name evidence="14" type="primary">LOC116200686</name>
</gene>
<dbReference type="FunFam" id="3.80.10.10:FF:000041">
    <property type="entry name" value="LRR receptor-like serine/threonine-protein kinase ERECTA"/>
    <property type="match status" value="1"/>
</dbReference>
<dbReference type="PROSITE" id="PS51450">
    <property type="entry name" value="LRR"/>
    <property type="match status" value="6"/>
</dbReference>
<keyword evidence="8 12" id="KW-1133">Transmembrane helix</keyword>
<evidence type="ECO:0000256" key="8">
    <source>
        <dbReference type="ARBA" id="ARBA00022989"/>
    </source>
</evidence>
<dbReference type="PANTHER" id="PTHR48062:SF21">
    <property type="entry name" value="RECEPTOR-LIKE PROTEIN 12"/>
    <property type="match status" value="1"/>
</dbReference>
<accession>A0A6P8CU45</accession>
<evidence type="ECO:0000256" key="3">
    <source>
        <dbReference type="ARBA" id="ARBA00022475"/>
    </source>
</evidence>
<feature type="transmembrane region" description="Helical" evidence="12">
    <location>
        <begin position="1096"/>
        <end position="1118"/>
    </location>
</feature>
<comment type="subcellular location">
    <subcellularLocation>
        <location evidence="1">Cell membrane</location>
        <topology evidence="1">Single-pass type I membrane protein</topology>
    </subcellularLocation>
</comment>
<keyword evidence="7" id="KW-0677">Repeat</keyword>
<keyword evidence="10" id="KW-0675">Receptor</keyword>
<name>A0A6P8CU45_PUNGR</name>
<evidence type="ECO:0000256" key="6">
    <source>
        <dbReference type="ARBA" id="ARBA00022729"/>
    </source>
</evidence>
<dbReference type="PRINTS" id="PR00019">
    <property type="entry name" value="LEURICHRPT"/>
</dbReference>
<keyword evidence="4" id="KW-0433">Leucine-rich repeat</keyword>
<dbReference type="Pfam" id="PF12799">
    <property type="entry name" value="LRR_4"/>
    <property type="match status" value="1"/>
</dbReference>
<reference evidence="14" key="2">
    <citation type="submission" date="2025-08" db="UniProtKB">
        <authorList>
            <consortium name="RefSeq"/>
        </authorList>
    </citation>
    <scope>IDENTIFICATION</scope>
    <source>
        <tissue evidence="14">Leaf</tissue>
    </source>
</reference>
<dbReference type="InterPro" id="IPR003591">
    <property type="entry name" value="Leu-rich_rpt_typical-subtyp"/>
</dbReference>
<dbReference type="OrthoDB" id="4691307at2759"/>
<dbReference type="AlphaFoldDB" id="A0A6P8CU45"/>
<dbReference type="Proteomes" id="UP000515151">
    <property type="component" value="Chromosome 3"/>
</dbReference>
<sequence>MLLRKATDPYYVSVSWNRDLMRMKLSLVRLSCVVWTTMVTMILLLLLDCELSGRALGCTEDERVGLLNLNAAVPFPNPSWQADHEDCCRWKEIKCSNVANTMRVTELYLNYTIYQMASLHDASWSLNASLFLPLDKLQVLDLSWNALADIHAGFTNTLRLKNLQSLDLSYNHLKQVPNLDGLPSLKEISLGGNSLENLNQLKGLKLEALDVSENDRLSIQDELSIIWNMTSLKYLSMEWNNLNDSIFEVFTNTLKLKNLQSLYLSGNDLKQVPDLDGLPSLKEIYLSVNSLENLSHLKGLKLEVLDLSLNQLNDSTFEGFTNTLRLKSLRSLDLSDNHLKQVPDLDGLPSLSDLYLSDNSLEHLNHLEGLKVEVLDLSRNDLSSEDVLSITWNMTSLKHLSIGSNNLNDSIFEGKTSLCELTGLEELDISGNDFVGSIPPCLSNMTSLYTLGLSDNHFGGAIPPSLFSSHRSLEYISLSGNAFEGSFSLASLANNSKLKVFELRGNSHRLTLETGDAPRALSHQLSHFLLSNCIFDEPHGFVPSFLMQQHDLVALELRHANIGGQFPSWLLENNTKLRVFNLMDNSFSGNLNNLNSSLFNYEMLKIDVSSNSIEGELPSYFGSIFPRLEFLNMSRNSIKGRIPSSLCPTLTQRLWSVDLSSNKFVGELPEQLMHCQSLQELILSNNSLSGHVLPRAANLSMLFHLSLANNRFSGEFSSWMLNSTFLRMLDLSNNKFSGPIPNWIGGFQGLSVLILAGNSFRGTLPLSFCKLELEYLDLSRNDLGPSMPSCINASRITHLHLERINLRGPLPEFLHDASSMVTLDLRNNALSGVIPSWLGSLSELRALLLAGNSFEGLIPDELCQLRNVSMMDLSHNYFSGRIPSCFDKLAFGNYSQAPDGTFEIPDSIVWGEGQYYGEKTPIFNDIYRVNIRNRPEEVQFTSKYRHESYTGVVLEHMSGLDLSCNNLSGSIPLQVGYLGEIHSLNLSYNNLTGSIPATFSNLDQIECLDLSHNSLSGEIPLQLMELNSLSTFSVSYNNLSGRTPEQKKQFGTFTRESYIGNPFLCGPPLGSCNSSEGSVLTPPPSPEHQEDSFKIAFAWSFAGSYAVAFLGTVLFLYLSSYYRTLFFNFIYRHVPYFH</sequence>
<evidence type="ECO:0000256" key="10">
    <source>
        <dbReference type="ARBA" id="ARBA00023170"/>
    </source>
</evidence>
<comment type="similarity">
    <text evidence="2">Belongs to the RLP family.</text>
</comment>
<proteinExistence type="inferred from homology"/>
<dbReference type="GeneID" id="116200686"/>
<keyword evidence="6" id="KW-0732">Signal</keyword>
<dbReference type="InterPro" id="IPR001611">
    <property type="entry name" value="Leu-rich_rpt"/>
</dbReference>
<evidence type="ECO:0000256" key="11">
    <source>
        <dbReference type="ARBA" id="ARBA00023180"/>
    </source>
</evidence>
<reference evidence="13" key="1">
    <citation type="journal article" date="2020" name="Plant Biotechnol. J.">
        <title>The pomegranate (Punica granatum L.) draft genome dissects genetic divergence between soft- and hard-seeded cultivars.</title>
        <authorList>
            <person name="Luo X."/>
            <person name="Li H."/>
            <person name="Wu Z."/>
            <person name="Yao W."/>
            <person name="Zhao P."/>
            <person name="Cao D."/>
            <person name="Yu H."/>
            <person name="Li K."/>
            <person name="Poudel K."/>
            <person name="Zhao D."/>
            <person name="Zhang F."/>
            <person name="Xia X."/>
            <person name="Chen L."/>
            <person name="Wang Q."/>
            <person name="Jing D."/>
            <person name="Cao S."/>
        </authorList>
    </citation>
    <scope>NUCLEOTIDE SEQUENCE [LARGE SCALE GENOMIC DNA]</scope>
    <source>
        <strain evidence="13">cv. Tunisia</strain>
    </source>
</reference>
<keyword evidence="13" id="KW-1185">Reference proteome</keyword>
<dbReference type="SMART" id="SM00364">
    <property type="entry name" value="LRR_BAC"/>
    <property type="match status" value="8"/>
</dbReference>
<organism evidence="13 14">
    <name type="scientific">Punica granatum</name>
    <name type="common">Pomegranate</name>
    <dbReference type="NCBI Taxonomy" id="22663"/>
    <lineage>
        <taxon>Eukaryota</taxon>
        <taxon>Viridiplantae</taxon>
        <taxon>Streptophyta</taxon>
        <taxon>Embryophyta</taxon>
        <taxon>Tracheophyta</taxon>
        <taxon>Spermatophyta</taxon>
        <taxon>Magnoliopsida</taxon>
        <taxon>eudicotyledons</taxon>
        <taxon>Gunneridae</taxon>
        <taxon>Pentapetalae</taxon>
        <taxon>rosids</taxon>
        <taxon>malvids</taxon>
        <taxon>Myrtales</taxon>
        <taxon>Lythraceae</taxon>
        <taxon>Punica</taxon>
    </lineage>
</organism>
<evidence type="ECO:0000256" key="2">
    <source>
        <dbReference type="ARBA" id="ARBA00009592"/>
    </source>
</evidence>
<dbReference type="SMART" id="SM00369">
    <property type="entry name" value="LRR_TYP"/>
    <property type="match status" value="15"/>
</dbReference>
<dbReference type="SUPFAM" id="SSF52058">
    <property type="entry name" value="L domain-like"/>
    <property type="match status" value="4"/>
</dbReference>
<protein>
    <submittedName>
        <fullName evidence="14">Receptor-like protein 1 isoform X1</fullName>
    </submittedName>
</protein>
<dbReference type="PANTHER" id="PTHR48062">
    <property type="entry name" value="RECEPTOR-LIKE PROTEIN 14"/>
    <property type="match status" value="1"/>
</dbReference>
<evidence type="ECO:0000256" key="1">
    <source>
        <dbReference type="ARBA" id="ARBA00004251"/>
    </source>
</evidence>
<evidence type="ECO:0000256" key="12">
    <source>
        <dbReference type="SAM" id="Phobius"/>
    </source>
</evidence>
<dbReference type="FunFam" id="3.80.10.10:FF:000095">
    <property type="entry name" value="LRR receptor-like serine/threonine-protein kinase GSO1"/>
    <property type="match status" value="1"/>
</dbReference>
<keyword evidence="11" id="KW-0325">Glycoprotein</keyword>
<dbReference type="InterPro" id="IPR051502">
    <property type="entry name" value="RLP_Defense_Trigger"/>
</dbReference>
<evidence type="ECO:0000256" key="4">
    <source>
        <dbReference type="ARBA" id="ARBA00022614"/>
    </source>
</evidence>
<keyword evidence="5 12" id="KW-0812">Transmembrane</keyword>
<dbReference type="FunFam" id="3.80.10.10:FF:000111">
    <property type="entry name" value="LRR receptor-like serine/threonine-protein kinase ERECTA"/>
    <property type="match status" value="1"/>
</dbReference>
<evidence type="ECO:0000313" key="13">
    <source>
        <dbReference type="Proteomes" id="UP000515151"/>
    </source>
</evidence>
<evidence type="ECO:0000313" key="14">
    <source>
        <dbReference type="RefSeq" id="XP_031387395.1"/>
    </source>
</evidence>
<dbReference type="SMART" id="SM00365">
    <property type="entry name" value="LRR_SD22"/>
    <property type="match status" value="11"/>
</dbReference>
<feature type="transmembrane region" description="Helical" evidence="12">
    <location>
        <begin position="27"/>
        <end position="47"/>
    </location>
</feature>
<dbReference type="InterPro" id="IPR032675">
    <property type="entry name" value="LRR_dom_sf"/>
</dbReference>
<evidence type="ECO:0000256" key="7">
    <source>
        <dbReference type="ARBA" id="ARBA00022737"/>
    </source>
</evidence>
<dbReference type="RefSeq" id="XP_031387395.1">
    <property type="nucleotide sequence ID" value="XM_031531535.1"/>
</dbReference>
<dbReference type="GO" id="GO:0005886">
    <property type="term" value="C:plasma membrane"/>
    <property type="evidence" value="ECO:0007669"/>
    <property type="project" value="UniProtKB-SubCell"/>
</dbReference>
<dbReference type="Pfam" id="PF13855">
    <property type="entry name" value="LRR_8"/>
    <property type="match status" value="5"/>
</dbReference>
<evidence type="ECO:0000256" key="9">
    <source>
        <dbReference type="ARBA" id="ARBA00023136"/>
    </source>
</evidence>
<dbReference type="InterPro" id="IPR025875">
    <property type="entry name" value="Leu-rich_rpt_4"/>
</dbReference>
<dbReference type="Pfam" id="PF00560">
    <property type="entry name" value="LRR_1"/>
    <property type="match status" value="2"/>
</dbReference>
<evidence type="ECO:0000256" key="5">
    <source>
        <dbReference type="ARBA" id="ARBA00022692"/>
    </source>
</evidence>
<keyword evidence="9 12" id="KW-0472">Membrane</keyword>
<dbReference type="Gene3D" id="3.80.10.10">
    <property type="entry name" value="Ribonuclease Inhibitor"/>
    <property type="match status" value="5"/>
</dbReference>